<name>A0ABU1SFP7_9MICO</name>
<evidence type="ECO:0000259" key="9">
    <source>
        <dbReference type="PROSITE" id="PS50893"/>
    </source>
</evidence>
<feature type="transmembrane region" description="Helical" evidence="8">
    <location>
        <begin position="147"/>
        <end position="164"/>
    </location>
</feature>
<evidence type="ECO:0000256" key="1">
    <source>
        <dbReference type="ARBA" id="ARBA00004651"/>
    </source>
</evidence>
<dbReference type="InterPro" id="IPR039421">
    <property type="entry name" value="Type_1_exporter"/>
</dbReference>
<dbReference type="Gene3D" id="3.40.50.300">
    <property type="entry name" value="P-loop containing nucleotide triphosphate hydrolases"/>
    <property type="match status" value="1"/>
</dbReference>
<proteinExistence type="predicted"/>
<keyword evidence="12" id="KW-1185">Reference proteome</keyword>
<dbReference type="CDD" id="cd03228">
    <property type="entry name" value="ABCC_MRP_Like"/>
    <property type="match status" value="1"/>
</dbReference>
<dbReference type="InterPro" id="IPR027417">
    <property type="entry name" value="P-loop_NTPase"/>
</dbReference>
<dbReference type="Pfam" id="PF00664">
    <property type="entry name" value="ABC_membrane"/>
    <property type="match status" value="1"/>
</dbReference>
<evidence type="ECO:0000256" key="3">
    <source>
        <dbReference type="ARBA" id="ARBA00022741"/>
    </source>
</evidence>
<keyword evidence="2 8" id="KW-0812">Transmembrane</keyword>
<protein>
    <submittedName>
        <fullName evidence="11">ATP-binding cassette subfamily C protein</fullName>
    </submittedName>
</protein>
<keyword evidence="5 8" id="KW-1133">Transmembrane helix</keyword>
<dbReference type="SMART" id="SM00382">
    <property type="entry name" value="AAA"/>
    <property type="match status" value="1"/>
</dbReference>
<organism evidence="11 12">
    <name type="scientific">Microbacterium resistens</name>
    <dbReference type="NCBI Taxonomy" id="156977"/>
    <lineage>
        <taxon>Bacteria</taxon>
        <taxon>Bacillati</taxon>
        <taxon>Actinomycetota</taxon>
        <taxon>Actinomycetes</taxon>
        <taxon>Micrococcales</taxon>
        <taxon>Microbacteriaceae</taxon>
        <taxon>Microbacterium</taxon>
    </lineage>
</organism>
<evidence type="ECO:0000313" key="12">
    <source>
        <dbReference type="Proteomes" id="UP001259347"/>
    </source>
</evidence>
<dbReference type="SUPFAM" id="SSF90123">
    <property type="entry name" value="ABC transporter transmembrane region"/>
    <property type="match status" value="1"/>
</dbReference>
<dbReference type="Gene3D" id="1.20.1560.10">
    <property type="entry name" value="ABC transporter type 1, transmembrane domain"/>
    <property type="match status" value="1"/>
</dbReference>
<keyword evidence="4 11" id="KW-0067">ATP-binding</keyword>
<evidence type="ECO:0000256" key="8">
    <source>
        <dbReference type="SAM" id="Phobius"/>
    </source>
</evidence>
<reference evidence="11 12" key="1">
    <citation type="submission" date="2023-07" db="EMBL/GenBank/DDBJ databases">
        <title>Sorghum-associated microbial communities from plants grown in Nebraska, USA.</title>
        <authorList>
            <person name="Schachtman D."/>
        </authorList>
    </citation>
    <scope>NUCLEOTIDE SEQUENCE [LARGE SCALE GENOMIC DNA]</scope>
    <source>
        <strain evidence="11 12">2980</strain>
    </source>
</reference>
<dbReference type="InterPro" id="IPR036640">
    <property type="entry name" value="ABC1_TM_sf"/>
</dbReference>
<feature type="compositionally biased region" description="Basic and acidic residues" evidence="7">
    <location>
        <begin position="583"/>
        <end position="596"/>
    </location>
</feature>
<comment type="subcellular location">
    <subcellularLocation>
        <location evidence="1">Cell membrane</location>
        <topology evidence="1">Multi-pass membrane protein</topology>
    </subcellularLocation>
</comment>
<dbReference type="SUPFAM" id="SSF52540">
    <property type="entry name" value="P-loop containing nucleoside triphosphate hydrolases"/>
    <property type="match status" value="1"/>
</dbReference>
<dbReference type="Pfam" id="PF00005">
    <property type="entry name" value="ABC_tran"/>
    <property type="match status" value="1"/>
</dbReference>
<dbReference type="PROSITE" id="PS50929">
    <property type="entry name" value="ABC_TM1F"/>
    <property type="match status" value="1"/>
</dbReference>
<dbReference type="CDD" id="cd07346">
    <property type="entry name" value="ABC_6TM_exporters"/>
    <property type="match status" value="1"/>
</dbReference>
<sequence>MSISLPVAAPRATAAVCRRLLTARSGALLATTALLLIGTAAGLAAPPALGALVDAVIAAAPLRSLVAICAVILASGLLSAFLLWTGGRLLVRVLQDALAELREDVFAAAVSLDPVVVEGAGSADVVSRVTGDVEAVTEAVSGVLPRFVQATFTIVLTAVGLAALDPWLALAASAAVPIQVLVTMRFLRRSRPLYTRLRREEAARGQSVIETVDGARTVRAYGVQGERLSRIAELSLIAVETQRDAARVRNGFNGGLNLAEFAGLAGILAVGFLRVDAGILTVGAVTAAALFFHRLFGPIGALLGSLDDLQRAQAGLERLVGLAGAGRARGEDAEEIRDAEVRIQGVSYRYPAAEADALHGVGLRLPAGTATVLVGASGSGKSTLARIVAGIHVPRRGDVLIGGVPAGRARYRGRPAVQLVTQEVRLFDGTLADNLLLGRPDATHREMTDSLVAVGATWAVGGLDRRVGGETDLLRAQQIALARVLLADPPVVVLDEASAQGGHGGELDDALAAVARGRTAIVVAHRLGQTRSADAVAVFERGAIVEKGKREDLIRRPGGVFARLWAASGGDGARDGDDGDGAGSRDGHDGVDGSRC</sequence>
<evidence type="ECO:0000259" key="10">
    <source>
        <dbReference type="PROSITE" id="PS50929"/>
    </source>
</evidence>
<dbReference type="InterPro" id="IPR011527">
    <property type="entry name" value="ABC1_TM_dom"/>
</dbReference>
<evidence type="ECO:0000256" key="2">
    <source>
        <dbReference type="ARBA" id="ARBA00022692"/>
    </source>
</evidence>
<comment type="caution">
    <text evidence="11">The sequence shown here is derived from an EMBL/GenBank/DDBJ whole genome shotgun (WGS) entry which is preliminary data.</text>
</comment>
<dbReference type="PANTHER" id="PTHR43394:SF1">
    <property type="entry name" value="ATP-BINDING CASSETTE SUB-FAMILY B MEMBER 10, MITOCHONDRIAL"/>
    <property type="match status" value="1"/>
</dbReference>
<dbReference type="PANTHER" id="PTHR43394">
    <property type="entry name" value="ATP-DEPENDENT PERMEASE MDL1, MITOCHONDRIAL"/>
    <property type="match status" value="1"/>
</dbReference>
<feature type="domain" description="ABC transporter" evidence="9">
    <location>
        <begin position="341"/>
        <end position="566"/>
    </location>
</feature>
<dbReference type="GO" id="GO:0005524">
    <property type="term" value="F:ATP binding"/>
    <property type="evidence" value="ECO:0007669"/>
    <property type="project" value="UniProtKB-KW"/>
</dbReference>
<evidence type="ECO:0000313" key="11">
    <source>
        <dbReference type="EMBL" id="MDR6867773.1"/>
    </source>
</evidence>
<dbReference type="RefSeq" id="WP_310020907.1">
    <property type="nucleotide sequence ID" value="NZ_JAVDUM010000010.1"/>
</dbReference>
<feature type="domain" description="ABC transmembrane type-1" evidence="10">
    <location>
        <begin position="29"/>
        <end position="311"/>
    </location>
</feature>
<evidence type="ECO:0000256" key="6">
    <source>
        <dbReference type="ARBA" id="ARBA00023136"/>
    </source>
</evidence>
<keyword evidence="3" id="KW-0547">Nucleotide-binding</keyword>
<keyword evidence="6 8" id="KW-0472">Membrane</keyword>
<dbReference type="Proteomes" id="UP001259347">
    <property type="component" value="Unassembled WGS sequence"/>
</dbReference>
<dbReference type="PROSITE" id="PS50893">
    <property type="entry name" value="ABC_TRANSPORTER_2"/>
    <property type="match status" value="1"/>
</dbReference>
<feature type="region of interest" description="Disordered" evidence="7">
    <location>
        <begin position="568"/>
        <end position="596"/>
    </location>
</feature>
<evidence type="ECO:0000256" key="5">
    <source>
        <dbReference type="ARBA" id="ARBA00022989"/>
    </source>
</evidence>
<dbReference type="InterPro" id="IPR003439">
    <property type="entry name" value="ABC_transporter-like_ATP-bd"/>
</dbReference>
<dbReference type="InterPro" id="IPR003593">
    <property type="entry name" value="AAA+_ATPase"/>
</dbReference>
<feature type="transmembrane region" description="Helical" evidence="8">
    <location>
        <begin position="252"/>
        <end position="273"/>
    </location>
</feature>
<gene>
    <name evidence="11" type="ORF">J2Y69_002381</name>
</gene>
<evidence type="ECO:0000256" key="7">
    <source>
        <dbReference type="SAM" id="MobiDB-lite"/>
    </source>
</evidence>
<dbReference type="EMBL" id="JAVDUM010000010">
    <property type="protein sequence ID" value="MDR6867773.1"/>
    <property type="molecule type" value="Genomic_DNA"/>
</dbReference>
<feature type="transmembrane region" description="Helical" evidence="8">
    <location>
        <begin position="170"/>
        <end position="187"/>
    </location>
</feature>
<feature type="transmembrane region" description="Helical" evidence="8">
    <location>
        <begin position="65"/>
        <end position="84"/>
    </location>
</feature>
<accession>A0ABU1SFP7</accession>
<evidence type="ECO:0000256" key="4">
    <source>
        <dbReference type="ARBA" id="ARBA00022840"/>
    </source>
</evidence>